<accession>A0AAW3I8F1</accession>
<dbReference type="Proteomes" id="UP000037511">
    <property type="component" value="Unassembled WGS sequence"/>
</dbReference>
<organism evidence="2 3">
    <name type="scientific">Achromobacter spanius</name>
    <dbReference type="NCBI Taxonomy" id="217203"/>
    <lineage>
        <taxon>Bacteria</taxon>
        <taxon>Pseudomonadati</taxon>
        <taxon>Pseudomonadota</taxon>
        <taxon>Betaproteobacteria</taxon>
        <taxon>Burkholderiales</taxon>
        <taxon>Alcaligenaceae</taxon>
        <taxon>Achromobacter</taxon>
    </lineage>
</organism>
<dbReference type="AlphaFoldDB" id="A0AAW3I8F1"/>
<name>A0AAW3I8F1_9BURK</name>
<proteinExistence type="predicted"/>
<evidence type="ECO:0000313" key="2">
    <source>
        <dbReference type="EMBL" id="KNE28999.1"/>
    </source>
</evidence>
<reference evidence="2 3" key="1">
    <citation type="submission" date="2015-07" db="EMBL/GenBank/DDBJ databases">
        <title>Draft genome of Achromobacter spanius.</title>
        <authorList>
            <person name="Wang X."/>
        </authorList>
    </citation>
    <scope>NUCLEOTIDE SEQUENCE [LARGE SCALE GENOMIC DNA]</scope>
    <source>
        <strain evidence="2 3">CGMCC9173</strain>
    </source>
</reference>
<dbReference type="RefSeq" id="WP_050445462.1">
    <property type="nucleotide sequence ID" value="NZ_LGVG01000003.1"/>
</dbReference>
<sequence>MKLKALTLGILIAGAGAAQAATVKEVFNGAMLGTDQRYFESIAGVPRESSGKDHVFVVQNCQITATIGNGKVSALRMELAKGCEADLRSFIGEDAPRAGQTITPGVFGRGQRYTADCLTQCGNAADPSAFALWTAPRSSGGMEVLMEMVLAGDKALDAADQWEAQMKKAVGEDYVLNTKFNCETRFDDAAAAAFKDVPANAITIGYGLPTQRCQKSGLVVSRNVA</sequence>
<dbReference type="EMBL" id="LGVG01000003">
    <property type="protein sequence ID" value="KNE28999.1"/>
    <property type="molecule type" value="Genomic_DNA"/>
</dbReference>
<feature type="signal peptide" evidence="1">
    <location>
        <begin position="1"/>
        <end position="20"/>
    </location>
</feature>
<gene>
    <name evidence="2" type="ORF">AFM18_03885</name>
</gene>
<comment type="caution">
    <text evidence="2">The sequence shown here is derived from an EMBL/GenBank/DDBJ whole genome shotgun (WGS) entry which is preliminary data.</text>
</comment>
<protein>
    <submittedName>
        <fullName evidence="2">Uncharacterized protein</fullName>
    </submittedName>
</protein>
<feature type="chain" id="PRO_5043509326" evidence="1">
    <location>
        <begin position="21"/>
        <end position="225"/>
    </location>
</feature>
<keyword evidence="1" id="KW-0732">Signal</keyword>
<evidence type="ECO:0000256" key="1">
    <source>
        <dbReference type="SAM" id="SignalP"/>
    </source>
</evidence>
<evidence type="ECO:0000313" key="3">
    <source>
        <dbReference type="Proteomes" id="UP000037511"/>
    </source>
</evidence>